<dbReference type="AlphaFoldDB" id="A0A242MJK3"/>
<protein>
    <submittedName>
        <fullName evidence="1">Uncharacterized protein</fullName>
    </submittedName>
</protein>
<reference evidence="1 2" key="1">
    <citation type="submission" date="2017-03" db="EMBL/GenBank/DDBJ databases">
        <title>Genome analysis of strain PAMC 26577.</title>
        <authorList>
            <person name="Oh H.-M."/>
            <person name="Yang J.-A."/>
        </authorList>
    </citation>
    <scope>NUCLEOTIDE SEQUENCE [LARGE SCALE GENOMIC DNA]</scope>
    <source>
        <strain evidence="1 2">PAMC 26577</strain>
    </source>
</reference>
<organism evidence="1 2">
    <name type="scientific">Caballeronia sordidicola</name>
    <name type="common">Burkholderia sordidicola</name>
    <dbReference type="NCBI Taxonomy" id="196367"/>
    <lineage>
        <taxon>Bacteria</taxon>
        <taxon>Pseudomonadati</taxon>
        <taxon>Pseudomonadota</taxon>
        <taxon>Betaproteobacteria</taxon>
        <taxon>Burkholderiales</taxon>
        <taxon>Burkholderiaceae</taxon>
        <taxon>Caballeronia</taxon>
    </lineage>
</organism>
<evidence type="ECO:0000313" key="2">
    <source>
        <dbReference type="Proteomes" id="UP000195221"/>
    </source>
</evidence>
<dbReference type="EMBL" id="NBTZ01000101">
    <property type="protein sequence ID" value="OTP71480.1"/>
    <property type="molecule type" value="Genomic_DNA"/>
</dbReference>
<evidence type="ECO:0000313" key="1">
    <source>
        <dbReference type="EMBL" id="OTP71480.1"/>
    </source>
</evidence>
<proteinExistence type="predicted"/>
<accession>A0A242MJK3</accession>
<gene>
    <name evidence="1" type="ORF">PAMC26577_23805</name>
</gene>
<sequence length="48" mass="5159">MAASVPVISHRSVAFLRQKRAAKGTVKVDPLALDDLHYPIKARCAADA</sequence>
<dbReference type="Proteomes" id="UP000195221">
    <property type="component" value="Unassembled WGS sequence"/>
</dbReference>
<comment type="caution">
    <text evidence="1">The sequence shown here is derived from an EMBL/GenBank/DDBJ whole genome shotgun (WGS) entry which is preliminary data.</text>
</comment>
<name>A0A242MJK3_CABSO</name>